<protein>
    <recommendedName>
        <fullName evidence="3">Protein kinase domain-containing protein</fullName>
    </recommendedName>
</protein>
<feature type="domain" description="Protein kinase" evidence="3">
    <location>
        <begin position="270"/>
        <end position="451"/>
    </location>
</feature>
<dbReference type="GO" id="GO:0007165">
    <property type="term" value="P:signal transduction"/>
    <property type="evidence" value="ECO:0000318"/>
    <property type="project" value="GO_Central"/>
</dbReference>
<dbReference type="GO" id="GO:0004674">
    <property type="term" value="F:protein serine/threonine kinase activity"/>
    <property type="evidence" value="ECO:0000318"/>
    <property type="project" value="GO_Central"/>
</dbReference>
<dbReference type="PANTHER" id="PTHR44329:SF214">
    <property type="entry name" value="PROTEIN KINASE DOMAIN-CONTAINING PROTEIN"/>
    <property type="match status" value="1"/>
</dbReference>
<dbReference type="VEuPathDB" id="FungiDB:KRP23_12772"/>
<reference evidence="5" key="1">
    <citation type="journal article" date="2006" name="Science">
        <title>Phytophthora genome sequences uncover evolutionary origins and mechanisms of pathogenesis.</title>
        <authorList>
            <person name="Tyler B.M."/>
            <person name="Tripathy S."/>
            <person name="Zhang X."/>
            <person name="Dehal P."/>
            <person name="Jiang R.H."/>
            <person name="Aerts A."/>
            <person name="Arredondo F.D."/>
            <person name="Baxter L."/>
            <person name="Bensasson D."/>
            <person name="Beynon J.L."/>
            <person name="Chapman J."/>
            <person name="Damasceno C.M."/>
            <person name="Dorrance A.E."/>
            <person name="Dou D."/>
            <person name="Dickerman A.W."/>
            <person name="Dubchak I.L."/>
            <person name="Garbelotto M."/>
            <person name="Gijzen M."/>
            <person name="Gordon S.G."/>
            <person name="Govers F."/>
            <person name="Grunwald N.J."/>
            <person name="Huang W."/>
            <person name="Ivors K.L."/>
            <person name="Jones R.W."/>
            <person name="Kamoun S."/>
            <person name="Krampis K."/>
            <person name="Lamour K.H."/>
            <person name="Lee M.K."/>
            <person name="McDonald W.H."/>
            <person name="Medina M."/>
            <person name="Meijer H.J."/>
            <person name="Nordberg E.K."/>
            <person name="Maclean D.J."/>
            <person name="Ospina-Giraldo M.D."/>
            <person name="Morris P.F."/>
            <person name="Phuntumart V."/>
            <person name="Putnam N.H."/>
            <person name="Rash S."/>
            <person name="Rose J.K."/>
            <person name="Sakihama Y."/>
            <person name="Salamov A.A."/>
            <person name="Savidor A."/>
            <person name="Scheuring C.F."/>
            <person name="Smith B.M."/>
            <person name="Sobral B.W."/>
            <person name="Terry A."/>
            <person name="Torto-Alalibo T.A."/>
            <person name="Win J."/>
            <person name="Xu Z."/>
            <person name="Zhang H."/>
            <person name="Grigoriev I.V."/>
            <person name="Rokhsar D.S."/>
            <person name="Boore J.L."/>
        </authorList>
    </citation>
    <scope>NUCLEOTIDE SEQUENCE [LARGE SCALE GENOMIC DNA]</scope>
    <source>
        <strain evidence="5">Pr102</strain>
    </source>
</reference>
<dbReference type="InterPro" id="IPR000719">
    <property type="entry name" value="Prot_kinase_dom"/>
</dbReference>
<evidence type="ECO:0000313" key="4">
    <source>
        <dbReference type="EnsemblProtists" id="Phyra82500"/>
    </source>
</evidence>
<evidence type="ECO:0000256" key="2">
    <source>
        <dbReference type="SAM" id="SignalP"/>
    </source>
</evidence>
<organism evidence="4 5">
    <name type="scientific">Phytophthora ramorum</name>
    <name type="common">Sudden oak death agent</name>
    <dbReference type="NCBI Taxonomy" id="164328"/>
    <lineage>
        <taxon>Eukaryota</taxon>
        <taxon>Sar</taxon>
        <taxon>Stramenopiles</taxon>
        <taxon>Oomycota</taxon>
        <taxon>Peronosporomycetes</taxon>
        <taxon>Peronosporales</taxon>
        <taxon>Peronosporaceae</taxon>
        <taxon>Phytophthora</taxon>
    </lineage>
</organism>
<dbReference type="VEuPathDB" id="FungiDB:KRP23_8164"/>
<dbReference type="STRING" id="164328.H3GXX9"/>
<dbReference type="EMBL" id="DS566069">
    <property type="status" value="NOT_ANNOTATED_CDS"/>
    <property type="molecule type" value="Genomic_DNA"/>
</dbReference>
<feature type="chain" id="PRO_5003587045" description="Protein kinase domain-containing protein" evidence="2">
    <location>
        <begin position="21"/>
        <end position="451"/>
    </location>
</feature>
<evidence type="ECO:0000256" key="1">
    <source>
        <dbReference type="SAM" id="Phobius"/>
    </source>
</evidence>
<dbReference type="EnsemblProtists" id="Phyra82500">
    <property type="protein sequence ID" value="Phyra82500"/>
    <property type="gene ID" value="Phyra82500"/>
</dbReference>
<dbReference type="Gene3D" id="1.10.510.10">
    <property type="entry name" value="Transferase(Phosphotransferase) domain 1"/>
    <property type="match status" value="1"/>
</dbReference>
<keyword evidence="1" id="KW-0472">Membrane</keyword>
<keyword evidence="1" id="KW-0812">Transmembrane</keyword>
<dbReference type="InterPro" id="IPR011009">
    <property type="entry name" value="Kinase-like_dom_sf"/>
</dbReference>
<dbReference type="GO" id="GO:0005524">
    <property type="term" value="F:ATP binding"/>
    <property type="evidence" value="ECO:0007669"/>
    <property type="project" value="InterPro"/>
</dbReference>
<keyword evidence="1" id="KW-1133">Transmembrane helix</keyword>
<dbReference type="PROSITE" id="PS00108">
    <property type="entry name" value="PROTEIN_KINASE_ST"/>
    <property type="match status" value="1"/>
</dbReference>
<dbReference type="AlphaFoldDB" id="H3GXX9"/>
<feature type="signal peptide" evidence="2">
    <location>
        <begin position="1"/>
        <end position="20"/>
    </location>
</feature>
<feature type="transmembrane region" description="Helical" evidence="1">
    <location>
        <begin position="199"/>
        <end position="219"/>
    </location>
</feature>
<evidence type="ECO:0000259" key="3">
    <source>
        <dbReference type="PROSITE" id="PS50011"/>
    </source>
</evidence>
<reference evidence="4" key="2">
    <citation type="submission" date="2015-06" db="UniProtKB">
        <authorList>
            <consortium name="EnsemblProtists"/>
        </authorList>
    </citation>
    <scope>IDENTIFICATION</scope>
    <source>
        <strain evidence="4">Pr102</strain>
    </source>
</reference>
<dbReference type="SUPFAM" id="SSF56112">
    <property type="entry name" value="Protein kinase-like (PK-like)"/>
    <property type="match status" value="1"/>
</dbReference>
<dbReference type="VEuPathDB" id="FungiDB:KRP22_3775"/>
<proteinExistence type="predicted"/>
<dbReference type="InParanoid" id="H3GXX9"/>
<keyword evidence="2" id="KW-0732">Signal</keyword>
<dbReference type="InterPro" id="IPR051681">
    <property type="entry name" value="Ser/Thr_Kinases-Pseudokinases"/>
</dbReference>
<sequence length="451" mass="49111">MILLVLALVAVALTARLAVAEKMYSISASYLGDRCGGTPYAVTIVQDDNCTTQSCSSTGISTADMISVDCETDYVQATRDKFGSSPYVIELQFGTANCTDSALGYGYPASGTCVGGYNETDSYYVIASLDKNGSASIGLYPDRSCLSESVYSLESGVASRSCDVNWTKWYSSNDVLNGSGSSSSTSEEDPSSPFSSGDILGISIGVVVFVIAFVVLIAIRRRQRNSRDTNKSHTSLRSLSAASLEVAIRGQTGLWDDDIITAKRIPRDKVLIEKLISRGSFGEVYTARFNGQQVAVKMLLPPSRGNIHLVNEFLAEAKMTATMDHPHIVSFVGVAWDSLTDLCVVLEFLDGGELRTLLNKYETENYPIGFDKHKATIALQVCQALTYLHSLRPSVIHRDLKSRNILLGSNMEAKLSDFGISRERLDRTMTAGVGTSLWMAPEVMLRERYDD</sequence>
<dbReference type="InterPro" id="IPR008271">
    <property type="entry name" value="Ser/Thr_kinase_AS"/>
</dbReference>
<dbReference type="Proteomes" id="UP000005238">
    <property type="component" value="Unassembled WGS sequence"/>
</dbReference>
<evidence type="ECO:0000313" key="5">
    <source>
        <dbReference type="Proteomes" id="UP000005238"/>
    </source>
</evidence>
<dbReference type="PANTHER" id="PTHR44329">
    <property type="entry name" value="SERINE/THREONINE-PROTEIN KINASE TNNI3K-RELATED"/>
    <property type="match status" value="1"/>
</dbReference>
<dbReference type="SMART" id="SM00220">
    <property type="entry name" value="S_TKc"/>
    <property type="match status" value="1"/>
</dbReference>
<name>H3GXX9_PHYRM</name>
<dbReference type="OMA" id="MRTIECA"/>
<dbReference type="PROSITE" id="PS50011">
    <property type="entry name" value="PROTEIN_KINASE_DOM"/>
    <property type="match status" value="1"/>
</dbReference>
<dbReference type="HOGENOM" id="CLU_000288_63_45_1"/>
<dbReference type="Pfam" id="PF00069">
    <property type="entry name" value="Pkinase"/>
    <property type="match status" value="1"/>
</dbReference>
<dbReference type="eggNOG" id="KOG0192">
    <property type="taxonomic scope" value="Eukaryota"/>
</dbReference>
<accession>H3GXX9</accession>
<dbReference type="VEuPathDB" id="FungiDB:KRP22_12725"/>
<keyword evidence="5" id="KW-1185">Reference proteome</keyword>